<keyword evidence="6" id="KW-1185">Reference proteome</keyword>
<dbReference type="InterPro" id="IPR013785">
    <property type="entry name" value="Aldolase_TIM"/>
</dbReference>
<evidence type="ECO:0000256" key="1">
    <source>
        <dbReference type="ARBA" id="ARBA00001917"/>
    </source>
</evidence>
<protein>
    <recommendedName>
        <fullName evidence="4">NADH:flavin oxidoreductase/NADH oxidase N-terminal domain-containing protein</fullName>
    </recommendedName>
</protein>
<dbReference type="SUPFAM" id="SSF51395">
    <property type="entry name" value="FMN-linked oxidoreductases"/>
    <property type="match status" value="1"/>
</dbReference>
<dbReference type="GO" id="GO:0016628">
    <property type="term" value="F:oxidoreductase activity, acting on the CH-CH group of donors, NAD or NADP as acceptor"/>
    <property type="evidence" value="ECO:0007669"/>
    <property type="project" value="UniProtKB-ARBA"/>
</dbReference>
<name>K3WR49_GLOUD</name>
<sequence length="374" mass="41591">MTASIKDYKLFMPLTLAEGLTLKNRIVHGPLTRARSDAITRVPTEANAVYYEQRAGAGLIITEATAISPQGFGWYGAPALYNDEQAAAWRDIVQRVHKRDGKIFLQLWHMGRQCHPSLSPNGDVVSASANCYTEGRTRNDKGESVGFEMARALETNEIPGIVEDYRRCAERAKEVGFDGVEIHACGGYLVDLFLQSSTNQRTDQYGGLFENRARFLFEIVGALKTVWPADRIGVRIGPNGSYGGMGSEDNPEMFTYVLEQLSRSPLGYVAIQDGLGFGFTDKCRLTTAFDVKKAYKGMVLANVSYTRDIAEGAIRSGAVDFVGFGRLYMANPDLAERFLNDWPLNTELEYKYWWDANMGTEGYNTHPTYTPESA</sequence>
<dbReference type="EnsemblProtists" id="PYU1_T007443">
    <property type="protein sequence ID" value="PYU1_T007443"/>
    <property type="gene ID" value="PYU1_G007427"/>
</dbReference>
<evidence type="ECO:0000313" key="5">
    <source>
        <dbReference type="EnsemblProtists" id="PYU1_T007443"/>
    </source>
</evidence>
<keyword evidence="3" id="KW-0560">Oxidoreductase</keyword>
<dbReference type="InterPro" id="IPR045247">
    <property type="entry name" value="Oye-like"/>
</dbReference>
<dbReference type="STRING" id="431595.K3WR49"/>
<dbReference type="Gene3D" id="3.20.20.70">
    <property type="entry name" value="Aldolase class I"/>
    <property type="match status" value="1"/>
</dbReference>
<evidence type="ECO:0000256" key="2">
    <source>
        <dbReference type="ARBA" id="ARBA00005979"/>
    </source>
</evidence>
<feature type="domain" description="NADH:flavin oxidoreductase/NADH oxidase N-terminal" evidence="4">
    <location>
        <begin position="9"/>
        <end position="340"/>
    </location>
</feature>
<dbReference type="InParanoid" id="K3WR49"/>
<dbReference type="InterPro" id="IPR001155">
    <property type="entry name" value="OxRdtase_FMN_N"/>
</dbReference>
<dbReference type="GO" id="GO:0005829">
    <property type="term" value="C:cytosol"/>
    <property type="evidence" value="ECO:0007669"/>
    <property type="project" value="UniProtKB-ARBA"/>
</dbReference>
<dbReference type="PANTHER" id="PTHR22893:SF91">
    <property type="entry name" value="NADPH DEHYDROGENASE 2-RELATED"/>
    <property type="match status" value="1"/>
</dbReference>
<evidence type="ECO:0000256" key="3">
    <source>
        <dbReference type="ARBA" id="ARBA00023002"/>
    </source>
</evidence>
<dbReference type="HOGENOM" id="CLU_012153_0_3_1"/>
<dbReference type="OMA" id="YDVIIAF"/>
<comment type="cofactor">
    <cofactor evidence="1">
        <name>FMN</name>
        <dbReference type="ChEBI" id="CHEBI:58210"/>
    </cofactor>
</comment>
<dbReference type="FunFam" id="3.20.20.70:FF:000059">
    <property type="entry name" value="N-ethylmaleimide reductase, FMN-linked"/>
    <property type="match status" value="1"/>
</dbReference>
<evidence type="ECO:0000313" key="6">
    <source>
        <dbReference type="Proteomes" id="UP000019132"/>
    </source>
</evidence>
<dbReference type="VEuPathDB" id="FungiDB:PYU1_G007427"/>
<evidence type="ECO:0000259" key="4">
    <source>
        <dbReference type="Pfam" id="PF00724"/>
    </source>
</evidence>
<proteinExistence type="inferred from homology"/>
<dbReference type="Proteomes" id="UP000019132">
    <property type="component" value="Unassembled WGS sequence"/>
</dbReference>
<accession>K3WR49</accession>
<reference evidence="5" key="3">
    <citation type="submission" date="2015-02" db="UniProtKB">
        <authorList>
            <consortium name="EnsemblProtists"/>
        </authorList>
    </citation>
    <scope>IDENTIFICATION</scope>
    <source>
        <strain evidence="5">DAOM BR144</strain>
    </source>
</reference>
<dbReference type="CDD" id="cd02933">
    <property type="entry name" value="OYE_like_FMN"/>
    <property type="match status" value="1"/>
</dbReference>
<organism evidence="5 6">
    <name type="scientific">Globisporangium ultimum (strain ATCC 200006 / CBS 805.95 / DAOM BR144)</name>
    <name type="common">Pythium ultimum</name>
    <dbReference type="NCBI Taxonomy" id="431595"/>
    <lineage>
        <taxon>Eukaryota</taxon>
        <taxon>Sar</taxon>
        <taxon>Stramenopiles</taxon>
        <taxon>Oomycota</taxon>
        <taxon>Peronosporomycetes</taxon>
        <taxon>Pythiales</taxon>
        <taxon>Pythiaceae</taxon>
        <taxon>Globisporangium</taxon>
    </lineage>
</organism>
<reference evidence="6" key="2">
    <citation type="submission" date="2010-04" db="EMBL/GenBank/DDBJ databases">
        <authorList>
            <person name="Buell R."/>
            <person name="Hamilton J."/>
            <person name="Hostetler J."/>
        </authorList>
    </citation>
    <scope>NUCLEOTIDE SEQUENCE [LARGE SCALE GENOMIC DNA]</scope>
    <source>
        <strain evidence="6">DAOM:BR144</strain>
    </source>
</reference>
<dbReference type="PANTHER" id="PTHR22893">
    <property type="entry name" value="NADH OXIDOREDUCTASE-RELATED"/>
    <property type="match status" value="1"/>
</dbReference>
<dbReference type="eggNOG" id="KOG0134">
    <property type="taxonomic scope" value="Eukaryota"/>
</dbReference>
<dbReference type="AlphaFoldDB" id="K3WR49"/>
<dbReference type="Pfam" id="PF00724">
    <property type="entry name" value="Oxidored_FMN"/>
    <property type="match status" value="1"/>
</dbReference>
<comment type="similarity">
    <text evidence="2">Belongs to the NADH:flavin oxidoreductase/NADH oxidase family.</text>
</comment>
<reference evidence="6" key="1">
    <citation type="journal article" date="2010" name="Genome Biol.">
        <title>Genome sequence of the necrotrophic plant pathogen Pythium ultimum reveals original pathogenicity mechanisms and effector repertoire.</title>
        <authorList>
            <person name="Levesque C.A."/>
            <person name="Brouwer H."/>
            <person name="Cano L."/>
            <person name="Hamilton J.P."/>
            <person name="Holt C."/>
            <person name="Huitema E."/>
            <person name="Raffaele S."/>
            <person name="Robideau G.P."/>
            <person name="Thines M."/>
            <person name="Win J."/>
            <person name="Zerillo M.M."/>
            <person name="Beakes G.W."/>
            <person name="Boore J.L."/>
            <person name="Busam D."/>
            <person name="Dumas B."/>
            <person name="Ferriera S."/>
            <person name="Fuerstenberg S.I."/>
            <person name="Gachon C.M."/>
            <person name="Gaulin E."/>
            <person name="Govers F."/>
            <person name="Grenville-Briggs L."/>
            <person name="Horner N."/>
            <person name="Hostetler J."/>
            <person name="Jiang R.H."/>
            <person name="Johnson J."/>
            <person name="Krajaejun T."/>
            <person name="Lin H."/>
            <person name="Meijer H.J."/>
            <person name="Moore B."/>
            <person name="Morris P."/>
            <person name="Phuntmart V."/>
            <person name="Puiu D."/>
            <person name="Shetty J."/>
            <person name="Stajich J.E."/>
            <person name="Tripathy S."/>
            <person name="Wawra S."/>
            <person name="van West P."/>
            <person name="Whitty B.R."/>
            <person name="Coutinho P.M."/>
            <person name="Henrissat B."/>
            <person name="Martin F."/>
            <person name="Thomas P.D."/>
            <person name="Tyler B.M."/>
            <person name="De Vries R.P."/>
            <person name="Kamoun S."/>
            <person name="Yandell M."/>
            <person name="Tisserat N."/>
            <person name="Buell C.R."/>
        </authorList>
    </citation>
    <scope>NUCLEOTIDE SEQUENCE</scope>
    <source>
        <strain evidence="6">DAOM:BR144</strain>
    </source>
</reference>
<dbReference type="GO" id="GO:0010181">
    <property type="term" value="F:FMN binding"/>
    <property type="evidence" value="ECO:0007669"/>
    <property type="project" value="InterPro"/>
</dbReference>
<dbReference type="EMBL" id="GL376629">
    <property type="status" value="NOT_ANNOTATED_CDS"/>
    <property type="molecule type" value="Genomic_DNA"/>
</dbReference>